<protein>
    <submittedName>
        <fullName evidence="6">Uncharacterized protein</fullName>
    </submittedName>
</protein>
<dbReference type="GO" id="GO:0005930">
    <property type="term" value="C:axoneme"/>
    <property type="evidence" value="ECO:0007669"/>
    <property type="project" value="TreeGrafter"/>
</dbReference>
<keyword evidence="4" id="KW-0969">Cilium</keyword>
<dbReference type="AlphaFoldDB" id="A0A1Y3BQ39"/>
<dbReference type="PANTHER" id="PTHR15722">
    <property type="entry name" value="IFT140/172-RELATED"/>
    <property type="match status" value="1"/>
</dbReference>
<organism evidence="6 7">
    <name type="scientific">Euroglyphus maynei</name>
    <name type="common">Mayne's house dust mite</name>
    <dbReference type="NCBI Taxonomy" id="6958"/>
    <lineage>
        <taxon>Eukaryota</taxon>
        <taxon>Metazoa</taxon>
        <taxon>Ecdysozoa</taxon>
        <taxon>Arthropoda</taxon>
        <taxon>Chelicerata</taxon>
        <taxon>Arachnida</taxon>
        <taxon>Acari</taxon>
        <taxon>Acariformes</taxon>
        <taxon>Sarcoptiformes</taxon>
        <taxon>Astigmata</taxon>
        <taxon>Psoroptidia</taxon>
        <taxon>Analgoidea</taxon>
        <taxon>Pyroglyphidae</taxon>
        <taxon>Pyroglyphinae</taxon>
        <taxon>Euroglyphus</taxon>
    </lineage>
</organism>
<evidence type="ECO:0000256" key="1">
    <source>
        <dbReference type="ARBA" id="ARBA00004138"/>
    </source>
</evidence>
<sequence>MVGNRFEINYVGNRQLVIRDLQTNQSKMFVSNFDIQEVKIIKESFVVIWTTNTLIMGSLSNDSQRSEIEWLGLTTRGVKFSFDYENVALISAVGELYLVELGQNQILGSVRTDFISPHLISVRMNERNSKSKIFAYLLDAKSIAVTDLITGLQLNTWSHSERIDWIELNETGHRMIFRDKALKLILLLNVVQQDQMVLLNHGCGFVQWVPGSDVVVAQCRDKLYVCDRRRTK</sequence>
<dbReference type="PANTHER" id="PTHR15722:SF2">
    <property type="entry name" value="INTRAFLAGELLAR TRANSPORT PROTEIN 172 HOMOLOG"/>
    <property type="match status" value="1"/>
</dbReference>
<reference evidence="6 7" key="1">
    <citation type="submission" date="2017-03" db="EMBL/GenBank/DDBJ databases">
        <title>Genome Survey of Euroglyphus maynei.</title>
        <authorList>
            <person name="Arlian L.G."/>
            <person name="Morgan M.S."/>
            <person name="Rider S.D."/>
        </authorList>
    </citation>
    <scope>NUCLEOTIDE SEQUENCE [LARGE SCALE GENOMIC DNA]</scope>
    <source>
        <strain evidence="6">Arlian Lab</strain>
        <tissue evidence="6">Whole body</tissue>
    </source>
</reference>
<evidence type="ECO:0000313" key="6">
    <source>
        <dbReference type="EMBL" id="OTF82912.1"/>
    </source>
</evidence>
<comment type="subcellular location">
    <subcellularLocation>
        <location evidence="1">Cell projection</location>
        <location evidence="1">Cilium</location>
    </subcellularLocation>
</comment>
<keyword evidence="3" id="KW-0677">Repeat</keyword>
<name>A0A1Y3BQ39_EURMA</name>
<dbReference type="Proteomes" id="UP000194236">
    <property type="component" value="Unassembled WGS sequence"/>
</dbReference>
<dbReference type="EMBL" id="MUJZ01006167">
    <property type="protein sequence ID" value="OTF82912.1"/>
    <property type="molecule type" value="Genomic_DNA"/>
</dbReference>
<evidence type="ECO:0000256" key="4">
    <source>
        <dbReference type="ARBA" id="ARBA00023069"/>
    </source>
</evidence>
<dbReference type="SUPFAM" id="SSF69322">
    <property type="entry name" value="Tricorn protease domain 2"/>
    <property type="match status" value="1"/>
</dbReference>
<evidence type="ECO:0000256" key="2">
    <source>
        <dbReference type="ARBA" id="ARBA00022574"/>
    </source>
</evidence>
<dbReference type="GO" id="GO:0030992">
    <property type="term" value="C:intraciliary transport particle B"/>
    <property type="evidence" value="ECO:0007669"/>
    <property type="project" value="TreeGrafter"/>
</dbReference>
<dbReference type="GO" id="GO:0042073">
    <property type="term" value="P:intraciliary transport"/>
    <property type="evidence" value="ECO:0007669"/>
    <property type="project" value="TreeGrafter"/>
</dbReference>
<gene>
    <name evidence="6" type="ORF">BLA29_007398</name>
</gene>
<accession>A0A1Y3BQ39</accession>
<dbReference type="OrthoDB" id="2186662at2759"/>
<proteinExistence type="predicted"/>
<keyword evidence="5" id="KW-0966">Cell projection</keyword>
<keyword evidence="7" id="KW-1185">Reference proteome</keyword>
<evidence type="ECO:0000256" key="5">
    <source>
        <dbReference type="ARBA" id="ARBA00023273"/>
    </source>
</evidence>
<evidence type="ECO:0000313" key="7">
    <source>
        <dbReference type="Proteomes" id="UP000194236"/>
    </source>
</evidence>
<comment type="caution">
    <text evidence="6">The sequence shown here is derived from an EMBL/GenBank/DDBJ whole genome shotgun (WGS) entry which is preliminary data.</text>
</comment>
<dbReference type="GO" id="GO:0036064">
    <property type="term" value="C:ciliary basal body"/>
    <property type="evidence" value="ECO:0007669"/>
    <property type="project" value="TreeGrafter"/>
</dbReference>
<evidence type="ECO:0000256" key="3">
    <source>
        <dbReference type="ARBA" id="ARBA00022737"/>
    </source>
</evidence>
<keyword evidence="2" id="KW-0853">WD repeat</keyword>